<protein>
    <submittedName>
        <fullName evidence="2">Uncharacterized protein</fullName>
    </submittedName>
</protein>
<evidence type="ECO:0000313" key="2">
    <source>
        <dbReference type="EMBL" id="EIE24373.1"/>
    </source>
</evidence>
<proteinExistence type="predicted"/>
<dbReference type="STRING" id="574566.I0Z154"/>
<sequence length="249" mass="27047">MDVNKSRLVWQVARAGDLADWLVRKSMMHPAMRDVPVRFDMTMGGWPDPTTRGTAGSFEPLTLQLQRAAYRRAITLVQQRRPVIEQVARELCHPVDGIEQVEGHRIVELLETTPLAPVQPDPDAPEDATSSSAVPVSKGSLSGCAQFSGRDGRPGAAVFAAGVGAAGSEWERMAVEDEALRAAAEVVIGRADLQDLTGLSVPTLKADQIVLPVSGDWLLQVRQELESEDIVARLRAVRRYANGPHTESL</sequence>
<dbReference type="RefSeq" id="XP_005648917.1">
    <property type="nucleotide sequence ID" value="XM_005648860.1"/>
</dbReference>
<feature type="region of interest" description="Disordered" evidence="1">
    <location>
        <begin position="115"/>
        <end position="135"/>
    </location>
</feature>
<name>I0Z154_COCSC</name>
<dbReference type="GO" id="GO:0004176">
    <property type="term" value="F:ATP-dependent peptidase activity"/>
    <property type="evidence" value="ECO:0007669"/>
    <property type="project" value="InterPro"/>
</dbReference>
<dbReference type="Gene3D" id="1.20.58.760">
    <property type="entry name" value="Peptidase M41"/>
    <property type="match status" value="1"/>
</dbReference>
<gene>
    <name evidence="2" type="ORF">COCSUDRAFT_83677</name>
</gene>
<dbReference type="InterPro" id="IPR037219">
    <property type="entry name" value="Peptidase_M41-like"/>
</dbReference>
<dbReference type="GO" id="GO:0005524">
    <property type="term" value="F:ATP binding"/>
    <property type="evidence" value="ECO:0007669"/>
    <property type="project" value="InterPro"/>
</dbReference>
<keyword evidence="3" id="KW-1185">Reference proteome</keyword>
<comment type="caution">
    <text evidence="2">The sequence shown here is derived from an EMBL/GenBank/DDBJ whole genome shotgun (WGS) entry which is preliminary data.</text>
</comment>
<organism evidence="2 3">
    <name type="scientific">Coccomyxa subellipsoidea (strain C-169)</name>
    <name type="common">Green microalga</name>
    <dbReference type="NCBI Taxonomy" id="574566"/>
    <lineage>
        <taxon>Eukaryota</taxon>
        <taxon>Viridiplantae</taxon>
        <taxon>Chlorophyta</taxon>
        <taxon>core chlorophytes</taxon>
        <taxon>Trebouxiophyceae</taxon>
        <taxon>Trebouxiophyceae incertae sedis</taxon>
        <taxon>Coccomyxaceae</taxon>
        <taxon>Coccomyxa</taxon>
        <taxon>Coccomyxa subellipsoidea</taxon>
    </lineage>
</organism>
<dbReference type="GO" id="GO:0006508">
    <property type="term" value="P:proteolysis"/>
    <property type="evidence" value="ECO:0007669"/>
    <property type="project" value="InterPro"/>
</dbReference>
<dbReference type="GeneID" id="17042042"/>
<dbReference type="AlphaFoldDB" id="I0Z154"/>
<dbReference type="Proteomes" id="UP000007264">
    <property type="component" value="Unassembled WGS sequence"/>
</dbReference>
<dbReference type="EMBL" id="AGSI01000006">
    <property type="protein sequence ID" value="EIE24373.1"/>
    <property type="molecule type" value="Genomic_DNA"/>
</dbReference>
<dbReference type="GO" id="GO:0004222">
    <property type="term" value="F:metalloendopeptidase activity"/>
    <property type="evidence" value="ECO:0007669"/>
    <property type="project" value="InterPro"/>
</dbReference>
<reference evidence="2 3" key="1">
    <citation type="journal article" date="2012" name="Genome Biol.">
        <title>The genome of the polar eukaryotic microalga coccomyxa subellipsoidea reveals traits of cold adaptation.</title>
        <authorList>
            <person name="Blanc G."/>
            <person name="Agarkova I."/>
            <person name="Grimwood J."/>
            <person name="Kuo A."/>
            <person name="Brueggeman A."/>
            <person name="Dunigan D."/>
            <person name="Gurnon J."/>
            <person name="Ladunga I."/>
            <person name="Lindquist E."/>
            <person name="Lucas S."/>
            <person name="Pangilinan J."/>
            <person name="Proschold T."/>
            <person name="Salamov A."/>
            <person name="Schmutz J."/>
            <person name="Weeks D."/>
            <person name="Yamada T."/>
            <person name="Claverie J.M."/>
            <person name="Grigoriev I."/>
            <person name="Van Etten J."/>
            <person name="Lomsadze A."/>
            <person name="Borodovsky M."/>
        </authorList>
    </citation>
    <scope>NUCLEOTIDE SEQUENCE [LARGE SCALE GENOMIC DNA]</scope>
    <source>
        <strain evidence="2 3">C-169</strain>
    </source>
</reference>
<dbReference type="KEGG" id="csl:COCSUDRAFT_83677"/>
<accession>I0Z154</accession>
<evidence type="ECO:0000256" key="1">
    <source>
        <dbReference type="SAM" id="MobiDB-lite"/>
    </source>
</evidence>
<evidence type="ECO:0000313" key="3">
    <source>
        <dbReference type="Proteomes" id="UP000007264"/>
    </source>
</evidence>